<dbReference type="AlphaFoldDB" id="A0A7S0EAN2"/>
<feature type="compositionally biased region" description="Basic and acidic residues" evidence="1">
    <location>
        <begin position="82"/>
        <end position="94"/>
    </location>
</feature>
<accession>A0A7S0EAN2</accession>
<reference evidence="2" key="1">
    <citation type="submission" date="2021-01" db="EMBL/GenBank/DDBJ databases">
        <authorList>
            <person name="Corre E."/>
            <person name="Pelletier E."/>
            <person name="Niang G."/>
            <person name="Scheremetjew M."/>
            <person name="Finn R."/>
            <person name="Kale V."/>
            <person name="Holt S."/>
            <person name="Cochrane G."/>
            <person name="Meng A."/>
            <person name="Brown T."/>
            <person name="Cohen L."/>
        </authorList>
    </citation>
    <scope>NUCLEOTIDE SEQUENCE</scope>
    <source>
        <strain evidence="2">CCMP325</strain>
    </source>
</reference>
<protein>
    <submittedName>
        <fullName evidence="2">Uncharacterized protein</fullName>
    </submittedName>
</protein>
<feature type="compositionally biased region" description="Polar residues" evidence="1">
    <location>
        <begin position="100"/>
        <end position="112"/>
    </location>
</feature>
<organism evidence="2">
    <name type="scientific">Hanusia phi</name>
    <dbReference type="NCBI Taxonomy" id="3032"/>
    <lineage>
        <taxon>Eukaryota</taxon>
        <taxon>Cryptophyceae</taxon>
        <taxon>Pyrenomonadales</taxon>
        <taxon>Geminigeraceae</taxon>
        <taxon>Hanusia</taxon>
    </lineage>
</organism>
<feature type="region of interest" description="Disordered" evidence="1">
    <location>
        <begin position="82"/>
        <end position="112"/>
    </location>
</feature>
<gene>
    <name evidence="2" type="ORF">HPHI1048_LOCUS6309</name>
</gene>
<dbReference type="EMBL" id="HBEO01009047">
    <property type="protein sequence ID" value="CAD8476406.1"/>
    <property type="molecule type" value="Transcribed_RNA"/>
</dbReference>
<evidence type="ECO:0000256" key="1">
    <source>
        <dbReference type="SAM" id="MobiDB-lite"/>
    </source>
</evidence>
<proteinExistence type="predicted"/>
<name>A0A7S0EAN2_9CRYP</name>
<sequence length="422" mass="48840">MEQEHRNRPFMVMSVSTPRRSRSMHVAMLVAVLATLFAESKSFFMKFSRPVLFIGTNTLTPKCKSLNQKNCAIGLSMAMMDKRPNHGADDESNRGLRKNNVGSSSEDGNLPATTSQLQLNYLLIKKMLDQAVQEERFHDAKALKNQLNTLHNQNMKVLEHKVMDEATKLRNTLNEELRKDKHKSLENDLRLHVALEDFEKANEIKMALQKEEDKRKNNNTFSSAIWKRLDNVWLDSQLHNRIAQAKVREQETLSDAKKRLEHELQRAIIAEEFEEAAKILEDLKKETHTREVERMFFELRRGIVLQNSELERLAHDPAKLVEYKMKKAVNAEEFEKADALKKELVGHEIKKMYRSLHSRIKEEIQKVKSPSFGFMQSLDDQLEDSIAEEVIEILVLLFCFFATTAPLLWLGESVQLALALMK</sequence>
<evidence type="ECO:0000313" key="2">
    <source>
        <dbReference type="EMBL" id="CAD8476406.1"/>
    </source>
</evidence>